<organism evidence="2 3">
    <name type="scientific">Vicia faba</name>
    <name type="common">Broad bean</name>
    <name type="synonym">Faba vulgaris</name>
    <dbReference type="NCBI Taxonomy" id="3906"/>
    <lineage>
        <taxon>Eukaryota</taxon>
        <taxon>Viridiplantae</taxon>
        <taxon>Streptophyta</taxon>
        <taxon>Embryophyta</taxon>
        <taxon>Tracheophyta</taxon>
        <taxon>Spermatophyta</taxon>
        <taxon>Magnoliopsida</taxon>
        <taxon>eudicotyledons</taxon>
        <taxon>Gunneridae</taxon>
        <taxon>Pentapetalae</taxon>
        <taxon>rosids</taxon>
        <taxon>fabids</taxon>
        <taxon>Fabales</taxon>
        <taxon>Fabaceae</taxon>
        <taxon>Papilionoideae</taxon>
        <taxon>50 kb inversion clade</taxon>
        <taxon>NPAAA clade</taxon>
        <taxon>Hologalegina</taxon>
        <taxon>IRL clade</taxon>
        <taxon>Fabeae</taxon>
        <taxon>Vicia</taxon>
    </lineage>
</organism>
<evidence type="ECO:0000256" key="1">
    <source>
        <dbReference type="SAM" id="Phobius"/>
    </source>
</evidence>
<feature type="transmembrane region" description="Helical" evidence="1">
    <location>
        <begin position="45"/>
        <end position="64"/>
    </location>
</feature>
<evidence type="ECO:0000313" key="2">
    <source>
        <dbReference type="EMBL" id="CAI8605257.1"/>
    </source>
</evidence>
<dbReference type="EMBL" id="OX451738">
    <property type="protein sequence ID" value="CAI8605257.1"/>
    <property type="molecule type" value="Genomic_DNA"/>
</dbReference>
<protein>
    <submittedName>
        <fullName evidence="2">Uncharacterized protein</fullName>
    </submittedName>
</protein>
<gene>
    <name evidence="2" type="ORF">VFH_III174520</name>
</gene>
<dbReference type="AlphaFoldDB" id="A0AAV1A5D3"/>
<sequence length="134" mass="15291">LKSVKPLLSAYLNQTLGINHTSNILFKCIKTMSMNFPTIMDQNNLLLLLLLLHEIIILTENHIYTAENTKENKQNQLTYIVKHSIIFTASLTVTCIFPNFLSSNVSHHSLSHCPCIYLSLLQATYYSQSLIMFT</sequence>
<name>A0AAV1A5D3_VICFA</name>
<accession>A0AAV1A5D3</accession>
<feature type="non-terminal residue" evidence="2">
    <location>
        <position position="1"/>
    </location>
</feature>
<feature type="transmembrane region" description="Helical" evidence="1">
    <location>
        <begin position="84"/>
        <end position="101"/>
    </location>
</feature>
<proteinExistence type="predicted"/>
<evidence type="ECO:0000313" key="3">
    <source>
        <dbReference type="Proteomes" id="UP001157006"/>
    </source>
</evidence>
<reference evidence="2 3" key="1">
    <citation type="submission" date="2023-01" db="EMBL/GenBank/DDBJ databases">
        <authorList>
            <person name="Kreplak J."/>
        </authorList>
    </citation>
    <scope>NUCLEOTIDE SEQUENCE [LARGE SCALE GENOMIC DNA]</scope>
</reference>
<keyword evidence="3" id="KW-1185">Reference proteome</keyword>
<keyword evidence="1" id="KW-0472">Membrane</keyword>
<keyword evidence="1" id="KW-1133">Transmembrane helix</keyword>
<dbReference type="Proteomes" id="UP001157006">
    <property type="component" value="Chromosome 3"/>
</dbReference>
<keyword evidence="1" id="KW-0812">Transmembrane</keyword>